<gene>
    <name evidence="3" type="ORF">U9M48_039078</name>
</gene>
<keyword evidence="4" id="KW-1185">Reference proteome</keyword>
<evidence type="ECO:0008006" key="5">
    <source>
        <dbReference type="Google" id="ProtNLM"/>
    </source>
</evidence>
<dbReference type="PANTHER" id="PTHR33063:SF16">
    <property type="entry name" value="OS02G0241300 PROTEIN"/>
    <property type="match status" value="1"/>
</dbReference>
<sequence>MPVTEYEERRNNNIKDNIAIMESLGIGHIRSLLNESSTRKKADYRIVPSKKTNCEESESDYDPLVDENIVSLNSHMAPGSRRIQAPRSSPHRDEGLEPLSASEPRGVSKTTILRMTRSLNDANDQTSRMNLVDQASENAGHLEDGMPFPDEDVPQSPKKTRKPTWGRGLNKLTKVMGSKMRIAFAEGKKRPEQPVQAAKLASESGIVVRDHMPIYPHWKEYKNTRNKDILKDHRTYLAIRFDMDVSDNTTKKVCAGLLKDGVRQQRYRLKRKYFDGVPENQVLSNRPPNVTEEDWAKLVDKWSDPQHKATCNVNKRNRGKVQLPQTTGSQCYIAKRFTLRERGNGEEADAMDLFKASHYSRKKGYSDIAQEVIDAMETERDAMLEEGEEPKPVDEIVGGVLAEYSPATKFLQNMGIASASSSQHTNTSSTARIRELEQTIQDQSLHIENACRNEQDLRSTIISQKEEMTDLKNQVEEAKESNKRHEEELANLKKQQEMNNSLLLRLLSQSSTN</sequence>
<evidence type="ECO:0000256" key="1">
    <source>
        <dbReference type="SAM" id="Coils"/>
    </source>
</evidence>
<evidence type="ECO:0000313" key="3">
    <source>
        <dbReference type="EMBL" id="WVZ93065.1"/>
    </source>
</evidence>
<evidence type="ECO:0000313" key="4">
    <source>
        <dbReference type="Proteomes" id="UP001341281"/>
    </source>
</evidence>
<accession>A0AAQ3UMW1</accession>
<reference evidence="3 4" key="1">
    <citation type="submission" date="2024-02" db="EMBL/GenBank/DDBJ databases">
        <title>High-quality chromosome-scale genome assembly of Pensacola bahiagrass (Paspalum notatum Flugge var. saurae).</title>
        <authorList>
            <person name="Vega J.M."/>
            <person name="Podio M."/>
            <person name="Orjuela J."/>
            <person name="Siena L.A."/>
            <person name="Pessino S.C."/>
            <person name="Combes M.C."/>
            <person name="Mariac C."/>
            <person name="Albertini E."/>
            <person name="Pupilli F."/>
            <person name="Ortiz J.P.A."/>
            <person name="Leblanc O."/>
        </authorList>
    </citation>
    <scope>NUCLEOTIDE SEQUENCE [LARGE SCALE GENOMIC DNA]</scope>
    <source>
        <strain evidence="3">R1</strain>
        <tissue evidence="3">Leaf</tissue>
    </source>
</reference>
<name>A0AAQ3UMW1_PASNO</name>
<feature type="region of interest" description="Disordered" evidence="2">
    <location>
        <begin position="139"/>
        <end position="166"/>
    </location>
</feature>
<organism evidence="3 4">
    <name type="scientific">Paspalum notatum var. saurae</name>
    <dbReference type="NCBI Taxonomy" id="547442"/>
    <lineage>
        <taxon>Eukaryota</taxon>
        <taxon>Viridiplantae</taxon>
        <taxon>Streptophyta</taxon>
        <taxon>Embryophyta</taxon>
        <taxon>Tracheophyta</taxon>
        <taxon>Spermatophyta</taxon>
        <taxon>Magnoliopsida</taxon>
        <taxon>Liliopsida</taxon>
        <taxon>Poales</taxon>
        <taxon>Poaceae</taxon>
        <taxon>PACMAD clade</taxon>
        <taxon>Panicoideae</taxon>
        <taxon>Andropogonodae</taxon>
        <taxon>Paspaleae</taxon>
        <taxon>Paspalinae</taxon>
        <taxon>Paspalum</taxon>
    </lineage>
</organism>
<dbReference type="EMBL" id="CP144753">
    <property type="protein sequence ID" value="WVZ93065.1"/>
    <property type="molecule type" value="Genomic_DNA"/>
</dbReference>
<dbReference type="Proteomes" id="UP001341281">
    <property type="component" value="Chromosome 09"/>
</dbReference>
<dbReference type="Pfam" id="PF03004">
    <property type="entry name" value="Transposase_24"/>
    <property type="match status" value="1"/>
</dbReference>
<dbReference type="PANTHER" id="PTHR33063">
    <property type="entry name" value="OS02G0583500 PROTEIN"/>
    <property type="match status" value="1"/>
</dbReference>
<proteinExistence type="predicted"/>
<dbReference type="InterPro" id="IPR004252">
    <property type="entry name" value="Probable_transposase_24"/>
</dbReference>
<feature type="coiled-coil region" evidence="1">
    <location>
        <begin position="433"/>
        <end position="502"/>
    </location>
</feature>
<evidence type="ECO:0000256" key="2">
    <source>
        <dbReference type="SAM" id="MobiDB-lite"/>
    </source>
</evidence>
<protein>
    <recommendedName>
        <fullName evidence="5">Transposase</fullName>
    </recommendedName>
</protein>
<feature type="region of interest" description="Disordered" evidence="2">
    <location>
        <begin position="73"/>
        <end position="106"/>
    </location>
</feature>
<keyword evidence="1" id="KW-0175">Coiled coil</keyword>
<dbReference type="AlphaFoldDB" id="A0AAQ3UMW1"/>